<evidence type="ECO:0000313" key="5">
    <source>
        <dbReference type="EMBL" id="KFA87010.1"/>
    </source>
</evidence>
<dbReference type="CDD" id="cd00093">
    <property type="entry name" value="HTH_XRE"/>
    <property type="match status" value="1"/>
</dbReference>
<dbReference type="Pfam" id="PF01381">
    <property type="entry name" value="HTH_3"/>
    <property type="match status" value="1"/>
</dbReference>
<dbReference type="GO" id="GO:0003677">
    <property type="term" value="F:DNA binding"/>
    <property type="evidence" value="ECO:0007669"/>
    <property type="project" value="UniProtKB-KW"/>
</dbReference>
<dbReference type="Proteomes" id="UP000028547">
    <property type="component" value="Unassembled WGS sequence"/>
</dbReference>
<dbReference type="Gene3D" id="1.10.260.40">
    <property type="entry name" value="lambda repressor-like DNA-binding domains"/>
    <property type="match status" value="1"/>
</dbReference>
<comment type="caution">
    <text evidence="5">The sequence shown here is derived from an EMBL/GenBank/DDBJ whole genome shotgun (WGS) entry which is preliminary data.</text>
</comment>
<evidence type="ECO:0000256" key="2">
    <source>
        <dbReference type="ARBA" id="ARBA00023125"/>
    </source>
</evidence>
<proteinExistence type="predicted"/>
<reference evidence="5 6" key="1">
    <citation type="submission" date="2014-07" db="EMBL/GenBank/DDBJ databases">
        <title>Draft Genome Sequence of Gephyronic Acid Producer, Cystobacter violaceus Strain Cb vi76.</title>
        <authorList>
            <person name="Stevens D.C."/>
            <person name="Young J."/>
            <person name="Carmichael R."/>
            <person name="Tan J."/>
            <person name="Taylor R.E."/>
        </authorList>
    </citation>
    <scope>NUCLEOTIDE SEQUENCE [LARGE SCALE GENOMIC DNA]</scope>
    <source>
        <strain evidence="5 6">Cb vi76</strain>
    </source>
</reference>
<keyword evidence="2" id="KW-0238">DNA-binding</keyword>
<protein>
    <recommendedName>
        <fullName evidence="4">HTH cro/C1-type domain-containing protein</fullName>
    </recommendedName>
</protein>
<dbReference type="GO" id="GO:0005829">
    <property type="term" value="C:cytosol"/>
    <property type="evidence" value="ECO:0007669"/>
    <property type="project" value="TreeGrafter"/>
</dbReference>
<dbReference type="PANTHER" id="PTHR46797">
    <property type="entry name" value="HTH-TYPE TRANSCRIPTIONAL REGULATOR"/>
    <property type="match status" value="1"/>
</dbReference>
<dbReference type="InterPro" id="IPR001387">
    <property type="entry name" value="Cro/C1-type_HTH"/>
</dbReference>
<dbReference type="InterPro" id="IPR010982">
    <property type="entry name" value="Lambda_DNA-bd_dom_sf"/>
</dbReference>
<dbReference type="RefSeq" id="WP_043413814.1">
    <property type="nucleotide sequence ID" value="NZ_JPMI01000405.1"/>
</dbReference>
<accession>A0A084SEX5</accession>
<dbReference type="SUPFAM" id="SSF47413">
    <property type="entry name" value="lambda repressor-like DNA-binding domains"/>
    <property type="match status" value="1"/>
</dbReference>
<dbReference type="GO" id="GO:0003700">
    <property type="term" value="F:DNA-binding transcription factor activity"/>
    <property type="evidence" value="ECO:0007669"/>
    <property type="project" value="TreeGrafter"/>
</dbReference>
<feature type="domain" description="HTH cro/C1-type" evidence="4">
    <location>
        <begin position="15"/>
        <end position="68"/>
    </location>
</feature>
<gene>
    <name evidence="5" type="ORF">Q664_50660</name>
</gene>
<dbReference type="PROSITE" id="PS50943">
    <property type="entry name" value="HTH_CROC1"/>
    <property type="match status" value="1"/>
</dbReference>
<dbReference type="SMART" id="SM00530">
    <property type="entry name" value="HTH_XRE"/>
    <property type="match status" value="1"/>
</dbReference>
<dbReference type="EMBL" id="JPMI01000405">
    <property type="protein sequence ID" value="KFA87010.1"/>
    <property type="molecule type" value="Genomic_DNA"/>
</dbReference>
<sequence>MEDDLLQKRLGEAARTAREALGLTQAQVADAARMSPAVYGRIERGGMMPSVPALRRLAVALGVSPAVLLDMSAREMPTTDKDLSPEIRKAVGILRTWSESKVAVGCALLRVLDAAPIREE</sequence>
<name>A0A084SEX5_9BACT</name>
<keyword evidence="1" id="KW-0805">Transcription regulation</keyword>
<dbReference type="AlphaFoldDB" id="A0A084SEX5"/>
<keyword evidence="3" id="KW-0804">Transcription</keyword>
<dbReference type="InterPro" id="IPR050807">
    <property type="entry name" value="TransReg_Diox_bact_type"/>
</dbReference>
<organism evidence="5 6">
    <name type="scientific">Archangium violaceum Cb vi76</name>
    <dbReference type="NCBI Taxonomy" id="1406225"/>
    <lineage>
        <taxon>Bacteria</taxon>
        <taxon>Pseudomonadati</taxon>
        <taxon>Myxococcota</taxon>
        <taxon>Myxococcia</taxon>
        <taxon>Myxococcales</taxon>
        <taxon>Cystobacterineae</taxon>
        <taxon>Archangiaceae</taxon>
        <taxon>Archangium</taxon>
    </lineage>
</organism>
<evidence type="ECO:0000259" key="4">
    <source>
        <dbReference type="PROSITE" id="PS50943"/>
    </source>
</evidence>
<evidence type="ECO:0000256" key="3">
    <source>
        <dbReference type="ARBA" id="ARBA00023163"/>
    </source>
</evidence>
<evidence type="ECO:0000313" key="6">
    <source>
        <dbReference type="Proteomes" id="UP000028547"/>
    </source>
</evidence>
<evidence type="ECO:0000256" key="1">
    <source>
        <dbReference type="ARBA" id="ARBA00023015"/>
    </source>
</evidence>
<dbReference type="PANTHER" id="PTHR46797:SF23">
    <property type="entry name" value="HTH-TYPE TRANSCRIPTIONAL REGULATOR SUTR"/>
    <property type="match status" value="1"/>
</dbReference>